<dbReference type="PANTHER" id="PTHR21505:SF8">
    <property type="entry name" value="DPT-YFP REPRESSOR BY OVEREXPRESSION, ISOFORM D-RELATED"/>
    <property type="match status" value="1"/>
</dbReference>
<feature type="domain" description="MADF" evidence="2">
    <location>
        <begin position="14"/>
        <end position="105"/>
    </location>
</feature>
<dbReference type="Pfam" id="PF10545">
    <property type="entry name" value="MADF_DNA_bdg"/>
    <property type="match status" value="1"/>
</dbReference>
<gene>
    <name evidence="3" type="ORF">V1477_009399</name>
</gene>
<dbReference type="PANTHER" id="PTHR21505">
    <property type="entry name" value="MADF DOMAIN-CONTAINING PROTEIN-RELATED"/>
    <property type="match status" value="1"/>
</dbReference>
<proteinExistence type="predicted"/>
<dbReference type="AlphaFoldDB" id="A0ABD2C9N9"/>
<evidence type="ECO:0000259" key="2">
    <source>
        <dbReference type="PROSITE" id="PS51029"/>
    </source>
</evidence>
<evidence type="ECO:0000256" key="1">
    <source>
        <dbReference type="SAM" id="MobiDB-lite"/>
    </source>
</evidence>
<feature type="region of interest" description="Disordered" evidence="1">
    <location>
        <begin position="110"/>
        <end position="143"/>
    </location>
</feature>
<comment type="caution">
    <text evidence="3">The sequence shown here is derived from an EMBL/GenBank/DDBJ whole genome shotgun (WGS) entry which is preliminary data.</text>
</comment>
<feature type="compositionally biased region" description="Basic and acidic residues" evidence="1">
    <location>
        <begin position="127"/>
        <end position="143"/>
    </location>
</feature>
<dbReference type="EMBL" id="JAYRBN010000058">
    <property type="protein sequence ID" value="KAL2741770.1"/>
    <property type="molecule type" value="Genomic_DNA"/>
</dbReference>
<dbReference type="SMART" id="SM00595">
    <property type="entry name" value="MADF"/>
    <property type="match status" value="1"/>
</dbReference>
<protein>
    <recommendedName>
        <fullName evidence="2">MADF domain-containing protein</fullName>
    </recommendedName>
</protein>
<reference evidence="3 4" key="1">
    <citation type="journal article" date="2024" name="Ann. Entomol. Soc. Am.">
        <title>Genomic analyses of the southern and eastern yellowjacket wasps (Hymenoptera: Vespidae) reveal evolutionary signatures of social life.</title>
        <authorList>
            <person name="Catto M.A."/>
            <person name="Caine P.B."/>
            <person name="Orr S.E."/>
            <person name="Hunt B.G."/>
            <person name="Goodisman M.A.D."/>
        </authorList>
    </citation>
    <scope>NUCLEOTIDE SEQUENCE [LARGE SCALE GENOMIC DNA]</scope>
    <source>
        <strain evidence="3">232</strain>
        <tissue evidence="3">Head and thorax</tissue>
    </source>
</reference>
<accession>A0ABD2C9N9</accession>
<dbReference type="Proteomes" id="UP001607303">
    <property type="component" value="Unassembled WGS sequence"/>
</dbReference>
<dbReference type="InterPro" id="IPR006578">
    <property type="entry name" value="MADF-dom"/>
</dbReference>
<organism evidence="3 4">
    <name type="scientific">Vespula maculifrons</name>
    <name type="common">Eastern yellow jacket</name>
    <name type="synonym">Wasp</name>
    <dbReference type="NCBI Taxonomy" id="7453"/>
    <lineage>
        <taxon>Eukaryota</taxon>
        <taxon>Metazoa</taxon>
        <taxon>Ecdysozoa</taxon>
        <taxon>Arthropoda</taxon>
        <taxon>Hexapoda</taxon>
        <taxon>Insecta</taxon>
        <taxon>Pterygota</taxon>
        <taxon>Neoptera</taxon>
        <taxon>Endopterygota</taxon>
        <taxon>Hymenoptera</taxon>
        <taxon>Apocrita</taxon>
        <taxon>Aculeata</taxon>
        <taxon>Vespoidea</taxon>
        <taxon>Vespidae</taxon>
        <taxon>Vespinae</taxon>
        <taxon>Vespula</taxon>
    </lineage>
</organism>
<sequence length="278" mass="33145">MSEIIIWDNELIIKLIDQYKKYECLWIPSNKYYKCKNIREDAWKKISSVIKTDIVRVKRKMKNLSAQFYRERRKKRSMKKSGVEGVFISKWFAYNSMLYLSNRNMIRKRSHKDLSEKMDTSSESSESDIKVNNDNLETSHKTEDINKECNQQNQTIKPETWDFIQKEHCPNISTKEKLNYSSDETQKFENPPKKKAVRKENNIEFNINEDCSTMTKLDYNKEHRDRFTVFGEHVAYKLRALRTEHSQNMVEHIICNILWEASMGNYDQSPFQNSSSTS</sequence>
<keyword evidence="4" id="KW-1185">Reference proteome</keyword>
<evidence type="ECO:0000313" key="4">
    <source>
        <dbReference type="Proteomes" id="UP001607303"/>
    </source>
</evidence>
<evidence type="ECO:0000313" key="3">
    <source>
        <dbReference type="EMBL" id="KAL2741770.1"/>
    </source>
</evidence>
<name>A0ABD2C9N9_VESMC</name>
<dbReference type="PROSITE" id="PS51029">
    <property type="entry name" value="MADF"/>
    <property type="match status" value="1"/>
</dbReference>